<evidence type="ECO:0000313" key="2">
    <source>
        <dbReference type="EMBL" id="CEK27437.1"/>
    </source>
</evidence>
<dbReference type="Proteomes" id="UP000255169">
    <property type="component" value="Unassembled WGS sequence"/>
</dbReference>
<dbReference type="AlphaFoldDB" id="A0A085U8M3"/>
<reference evidence="3 4" key="2">
    <citation type="submission" date="2018-06" db="EMBL/GenBank/DDBJ databases">
        <authorList>
            <consortium name="Pathogen Informatics"/>
            <person name="Doyle S."/>
        </authorList>
    </citation>
    <scope>NUCLEOTIDE SEQUENCE [LARGE SCALE GENOMIC DNA]</scope>
    <source>
        <strain evidence="3 4">NCTC10476</strain>
    </source>
</reference>
<gene>
    <name evidence="2" type="ORF">CSF007_8415</name>
    <name evidence="3" type="ORF">NCTC10476_00456</name>
</gene>
<keyword evidence="1" id="KW-0732">Signal</keyword>
<proteinExistence type="predicted"/>
<reference evidence="2" key="1">
    <citation type="journal article" date="2015" name="Genome Announc.">
        <title>Complete Genome Sequence of Yersinia ruckeri Strain CSF007-82, Etiologic Agent of Red Mouth Disease in Salmonid Fish.</title>
        <authorList>
            <person name="Nelson M.C."/>
            <person name="LaPatra S.E."/>
            <person name="Welch T.J."/>
            <person name="Graf J."/>
        </authorList>
    </citation>
    <scope>NUCLEOTIDE SEQUENCE</scope>
    <source>
        <strain evidence="2">CSF007-82</strain>
    </source>
</reference>
<dbReference type="Pfam" id="PF07383">
    <property type="entry name" value="DUF1496"/>
    <property type="match status" value="1"/>
</dbReference>
<dbReference type="EMBL" id="UHJG01000001">
    <property type="protein sequence ID" value="SUP99228.1"/>
    <property type="molecule type" value="Genomic_DNA"/>
</dbReference>
<feature type="chain" id="PRO_5015029294" evidence="1">
    <location>
        <begin position="23"/>
        <end position="100"/>
    </location>
</feature>
<organism evidence="3 4">
    <name type="scientific">Yersinia ruckeri</name>
    <dbReference type="NCBI Taxonomy" id="29486"/>
    <lineage>
        <taxon>Bacteria</taxon>
        <taxon>Pseudomonadati</taxon>
        <taxon>Pseudomonadota</taxon>
        <taxon>Gammaproteobacteria</taxon>
        <taxon>Enterobacterales</taxon>
        <taxon>Yersiniaceae</taxon>
        <taxon>Yersinia</taxon>
    </lineage>
</organism>
<dbReference type="InterPro" id="IPR009971">
    <property type="entry name" value="DUF1496"/>
</dbReference>
<protein>
    <submittedName>
        <fullName evidence="3">Protein of uncharacterized function (DUF1496)</fullName>
    </submittedName>
</protein>
<dbReference type="eggNOG" id="ENOG5032YHQ">
    <property type="taxonomic scope" value="Bacteria"/>
</dbReference>
<dbReference type="GeneID" id="66879382"/>
<keyword evidence="4" id="KW-1185">Reference proteome</keyword>
<dbReference type="KEGG" id="yrb:UGYR_01255"/>
<evidence type="ECO:0000256" key="1">
    <source>
        <dbReference type="SAM" id="SignalP"/>
    </source>
</evidence>
<sequence length="100" mass="10888">MKKSILLGCVVLAGLFSSVVSANRLTTGGNIDVVVPLPPEVWNNAGTRGTNNNNCSRCCIYQNQNYSEGAIVRVEGEILQCVRDPNVVGTNPLIWKRLTR</sequence>
<dbReference type="PATRIC" id="fig|29486.44.peg.1330"/>
<feature type="signal peptide" evidence="1">
    <location>
        <begin position="1"/>
        <end position="22"/>
    </location>
</feature>
<dbReference type="EMBL" id="LN681231">
    <property type="protein sequence ID" value="CEK27437.1"/>
    <property type="molecule type" value="Genomic_DNA"/>
</dbReference>
<evidence type="ECO:0000313" key="3">
    <source>
        <dbReference type="EMBL" id="SUP99228.1"/>
    </source>
</evidence>
<evidence type="ECO:0000313" key="4">
    <source>
        <dbReference type="Proteomes" id="UP000255169"/>
    </source>
</evidence>
<dbReference type="RefSeq" id="WP_038242461.1">
    <property type="nucleotide sequence ID" value="NZ_CABIHR010000031.1"/>
</dbReference>
<dbReference type="OrthoDB" id="6400575at2"/>
<dbReference type="STRING" id="29486.UGYR_01255"/>
<name>A0A085U8M3_YERRU</name>
<accession>A0A085U8M3</accession>